<proteinExistence type="predicted"/>
<comment type="caution">
    <text evidence="1">The sequence shown here is derived from an EMBL/GenBank/DDBJ whole genome shotgun (WGS) entry which is preliminary data.</text>
</comment>
<protein>
    <submittedName>
        <fullName evidence="1">Uncharacterized protein</fullName>
    </submittedName>
</protein>
<keyword evidence="2" id="KW-1185">Reference proteome</keyword>
<dbReference type="AlphaFoldDB" id="A0AAD5JBG9"/>
<gene>
    <name evidence="1" type="ORF">LWI28_028184</name>
</gene>
<accession>A0AAD5JBG9</accession>
<reference evidence="1" key="2">
    <citation type="submission" date="2023-02" db="EMBL/GenBank/DDBJ databases">
        <authorList>
            <person name="Swenson N.G."/>
            <person name="Wegrzyn J.L."/>
            <person name="Mcevoy S.L."/>
        </authorList>
    </citation>
    <scope>NUCLEOTIDE SEQUENCE</scope>
    <source>
        <strain evidence="1">91603</strain>
        <tissue evidence="1">Leaf</tissue>
    </source>
</reference>
<sequence length="104" mass="11372">MDMVRELFEAMTCRKVGSWNRMVTVYAQGGEITLARNLVDRTPLDTIACNNVRFAEPMNDNIVLSVLIGQIVSTLGFGFENVKTKGCLSKVRGSATAKGSDGER</sequence>
<dbReference type="Proteomes" id="UP001064489">
    <property type="component" value="Chromosome 6"/>
</dbReference>
<evidence type="ECO:0000313" key="2">
    <source>
        <dbReference type="Proteomes" id="UP001064489"/>
    </source>
</evidence>
<name>A0AAD5JBG9_ACENE</name>
<dbReference type="EMBL" id="JAJSOW010000004">
    <property type="protein sequence ID" value="KAI9192830.1"/>
    <property type="molecule type" value="Genomic_DNA"/>
</dbReference>
<organism evidence="1 2">
    <name type="scientific">Acer negundo</name>
    <name type="common">Box elder</name>
    <dbReference type="NCBI Taxonomy" id="4023"/>
    <lineage>
        <taxon>Eukaryota</taxon>
        <taxon>Viridiplantae</taxon>
        <taxon>Streptophyta</taxon>
        <taxon>Embryophyta</taxon>
        <taxon>Tracheophyta</taxon>
        <taxon>Spermatophyta</taxon>
        <taxon>Magnoliopsida</taxon>
        <taxon>eudicotyledons</taxon>
        <taxon>Gunneridae</taxon>
        <taxon>Pentapetalae</taxon>
        <taxon>rosids</taxon>
        <taxon>malvids</taxon>
        <taxon>Sapindales</taxon>
        <taxon>Sapindaceae</taxon>
        <taxon>Hippocastanoideae</taxon>
        <taxon>Acereae</taxon>
        <taxon>Acer</taxon>
    </lineage>
</organism>
<evidence type="ECO:0000313" key="1">
    <source>
        <dbReference type="EMBL" id="KAI9192830.1"/>
    </source>
</evidence>
<reference evidence="1" key="1">
    <citation type="journal article" date="2022" name="Plant J.">
        <title>Strategies of tolerance reflected in two North American maple genomes.</title>
        <authorList>
            <person name="McEvoy S.L."/>
            <person name="Sezen U.U."/>
            <person name="Trouern-Trend A."/>
            <person name="McMahon S.M."/>
            <person name="Schaberg P.G."/>
            <person name="Yang J."/>
            <person name="Wegrzyn J.L."/>
            <person name="Swenson N.G."/>
        </authorList>
    </citation>
    <scope>NUCLEOTIDE SEQUENCE</scope>
    <source>
        <strain evidence="1">91603</strain>
    </source>
</reference>